<sequence>MVSSIRTIALLGSAALGFAAPAARDQLTYTSQPERAAAVQEAFDRAWNGYYTYAFPHDELTPLTESYDDGFAGWGASAIDAISTASIMGDKKVVNQILDYIPTIDFTKANYTSSVSLFETTIRYLGGLLAAHDLLTGPAKDLVENPDSVAPILAQAVNLADLLSVAFDTPTGIPINDLDWEPPRPQNETTNGLATIGTLVLEWTRLSDLTGNTTYAELSQKGEAYLLNPQPRSIGEPFPGLLGSDVDVNNGSFVDSSGSWGGGTDSFYEYLIKMYLYDTDRFGAYKDRWISAIDSSIKYLTSHPSSRPDLTFLAGWYNSSTLFYQSQHLACFNGGNFILGGLTLDRQDYVDFGLELVAGCHDTYVETVTGIGPEIFNWQDSVLSANATNNSPPPANQTDFYQRAGYWIPDGGSAYILRPEVIESYYYAYRATGDSKYQDWAWDAFLAINATCSVGDIGFTAISNVNAPGGGEKYDEQESFFFAEVLKYSYMIQAEEAEWQVSPDRDNTWVFNTEAHPFKIAGNAA</sequence>
<dbReference type="PRINTS" id="PR00747">
    <property type="entry name" value="GLYHDRLASE47"/>
</dbReference>
<evidence type="ECO:0000313" key="13">
    <source>
        <dbReference type="EMBL" id="KAK9426470.1"/>
    </source>
</evidence>
<evidence type="ECO:0000256" key="6">
    <source>
        <dbReference type="ARBA" id="ARBA00023157"/>
    </source>
</evidence>
<name>A0ABR2VHQ5_9PEZI</name>
<dbReference type="EMBL" id="JARVKF010000002">
    <property type="protein sequence ID" value="KAK9426470.1"/>
    <property type="molecule type" value="Genomic_DNA"/>
</dbReference>
<evidence type="ECO:0000256" key="8">
    <source>
        <dbReference type="ARBA" id="ARBA00023295"/>
    </source>
</evidence>
<dbReference type="SUPFAM" id="SSF48225">
    <property type="entry name" value="Seven-hairpin glycosidases"/>
    <property type="match status" value="1"/>
</dbReference>
<keyword evidence="14" id="KW-1185">Reference proteome</keyword>
<comment type="catalytic activity">
    <reaction evidence="9">
        <text>N(4)-(alpha-D-Man-(1-&gt;2)-alpha-D-Man-(1-&gt;2)-alpha-D-Man-(1-&gt;3)-[alpha-D-Man-(1-&gt;3)-[alpha-D-Man-(1-&gt;2)-alpha-D-Man-(1-&gt;6)]-alpha-D-Man-(1-&gt;6)]-beta-D-Man-(1-&gt;4)-beta-D-GlcNAc-(1-&gt;4)-beta-D-GlcNAc)-L-asparaginyl-[protein] (N-glucan mannose isomer 8A1,2,3B1,3) + 3 H2O = N(4)-(alpha-D-Man-(1-&gt;3)-[alpha-D-Man-(1-&gt;3)-[alpha-D-Man-(1-&gt;6)]-alpha-D-Man-(1-&gt;6)]-beta-D-Man-(1-&gt;4)-beta-D-GlcNAc-(1-&gt;4)-beta-D-GlcNAc)-L-asparaginyl-[protein] (N-glucan mannose isomer 5A1,2) + 3 beta-D-mannose</text>
        <dbReference type="Rhea" id="RHEA:56028"/>
        <dbReference type="Rhea" id="RHEA-COMP:14358"/>
        <dbReference type="Rhea" id="RHEA-COMP:14367"/>
        <dbReference type="ChEBI" id="CHEBI:15377"/>
        <dbReference type="ChEBI" id="CHEBI:28563"/>
        <dbReference type="ChEBI" id="CHEBI:59087"/>
        <dbReference type="ChEBI" id="CHEBI:60628"/>
        <dbReference type="EC" id="3.2.1.113"/>
    </reaction>
</comment>
<evidence type="ECO:0000256" key="3">
    <source>
        <dbReference type="ARBA" id="ARBA00007658"/>
    </source>
</evidence>
<keyword evidence="7" id="KW-0325">Glycoprotein</keyword>
<evidence type="ECO:0000256" key="12">
    <source>
        <dbReference type="SAM" id="SignalP"/>
    </source>
</evidence>
<comment type="pathway">
    <text evidence="2">Protein modification; protein glycosylation.</text>
</comment>
<dbReference type="Pfam" id="PF01532">
    <property type="entry name" value="Glyco_hydro_47"/>
    <property type="match status" value="1"/>
</dbReference>
<reference evidence="13 14" key="1">
    <citation type="journal article" date="2024" name="J. Plant Pathol.">
        <title>Sequence and assembly of the genome of Seiridium unicorne, isolate CBS 538.82, causal agent of cypress canker disease.</title>
        <authorList>
            <person name="Scali E."/>
            <person name="Rocca G.D."/>
            <person name="Danti R."/>
            <person name="Garbelotto M."/>
            <person name="Barberini S."/>
            <person name="Baroncelli R."/>
            <person name="Emiliani G."/>
        </authorList>
    </citation>
    <scope>NUCLEOTIDE SEQUENCE [LARGE SCALE GENOMIC DNA]</scope>
    <source>
        <strain evidence="13 14">BM-138-508</strain>
    </source>
</reference>
<protein>
    <recommendedName>
        <fullName evidence="11">alpha-1,2-Mannosidase</fullName>
        <ecNumber evidence="11">3.2.1.-</ecNumber>
    </recommendedName>
</protein>
<evidence type="ECO:0000256" key="2">
    <source>
        <dbReference type="ARBA" id="ARBA00004922"/>
    </source>
</evidence>
<dbReference type="InterPro" id="IPR012341">
    <property type="entry name" value="6hp_glycosidase-like_sf"/>
</dbReference>
<evidence type="ECO:0000256" key="1">
    <source>
        <dbReference type="ARBA" id="ARBA00001913"/>
    </source>
</evidence>
<keyword evidence="8 11" id="KW-0326">Glycosidase</keyword>
<dbReference type="EC" id="3.2.1.-" evidence="11"/>
<dbReference type="PANTHER" id="PTHR11742:SF101">
    <property type="entry name" value="MANNOSYL-OLIGOSACCHARIDE ALPHA-1,2-MANNOSIDASE 1B"/>
    <property type="match status" value="1"/>
</dbReference>
<evidence type="ECO:0000256" key="5">
    <source>
        <dbReference type="ARBA" id="ARBA00022801"/>
    </source>
</evidence>
<evidence type="ECO:0000256" key="9">
    <source>
        <dbReference type="ARBA" id="ARBA00047669"/>
    </source>
</evidence>
<dbReference type="Gene3D" id="1.50.10.10">
    <property type="match status" value="1"/>
</dbReference>
<dbReference type="Proteomes" id="UP001408356">
    <property type="component" value="Unassembled WGS sequence"/>
</dbReference>
<dbReference type="InterPro" id="IPR050749">
    <property type="entry name" value="Glycosyl_Hydrolase_47"/>
</dbReference>
<evidence type="ECO:0000256" key="11">
    <source>
        <dbReference type="RuleBase" id="RU361193"/>
    </source>
</evidence>
<comment type="similarity">
    <text evidence="3 11">Belongs to the glycosyl hydrolase 47 family.</text>
</comment>
<comment type="catalytic activity">
    <reaction evidence="10">
        <text>N(4)-(alpha-D-Man-(1-&gt;2)-alpha-D-Man-(1-&gt;2)-alpha-D-Man-(1-&gt;3)-[alpha-D-Man-(1-&gt;2)-alpha-D-Man-(1-&gt;3)-[alpha-D-Man-(1-&gt;2)-alpha-D-Man-(1-&gt;6)]-alpha-D-Man-(1-&gt;6)]-beta-D-Man-(1-&gt;4)-beta-D-GlcNAc-(1-&gt;4)-beta-D-GlcNAc)-L-asparaginyl-[protein] (N-glucan mannose isomer 9A1,2,3B1,2,3) + 4 H2O = N(4)-(alpha-D-Man-(1-&gt;3)-[alpha-D-Man-(1-&gt;3)-[alpha-D-Man-(1-&gt;6)]-alpha-D-Man-(1-&gt;6)]-beta-D-Man-(1-&gt;4)-beta-D-GlcNAc-(1-&gt;4)-beta-D-GlcNAc)-L-asparaginyl-[protein] (N-glucan mannose isomer 5A1,2) + 4 beta-D-mannose</text>
        <dbReference type="Rhea" id="RHEA:56008"/>
        <dbReference type="Rhea" id="RHEA-COMP:14356"/>
        <dbReference type="Rhea" id="RHEA-COMP:14367"/>
        <dbReference type="ChEBI" id="CHEBI:15377"/>
        <dbReference type="ChEBI" id="CHEBI:28563"/>
        <dbReference type="ChEBI" id="CHEBI:59087"/>
        <dbReference type="ChEBI" id="CHEBI:139493"/>
        <dbReference type="EC" id="3.2.1.113"/>
    </reaction>
</comment>
<keyword evidence="4 12" id="KW-0732">Signal</keyword>
<gene>
    <name evidence="13" type="ORF">SUNI508_02911</name>
</gene>
<proteinExistence type="inferred from homology"/>
<feature type="chain" id="PRO_5046695376" description="alpha-1,2-Mannosidase" evidence="12">
    <location>
        <begin position="20"/>
        <end position="525"/>
    </location>
</feature>
<comment type="caution">
    <text evidence="13">The sequence shown here is derived from an EMBL/GenBank/DDBJ whole genome shotgun (WGS) entry which is preliminary data.</text>
</comment>
<keyword evidence="5 11" id="KW-0378">Hydrolase</keyword>
<evidence type="ECO:0000256" key="7">
    <source>
        <dbReference type="ARBA" id="ARBA00023180"/>
    </source>
</evidence>
<evidence type="ECO:0000313" key="14">
    <source>
        <dbReference type="Proteomes" id="UP001408356"/>
    </source>
</evidence>
<evidence type="ECO:0000256" key="10">
    <source>
        <dbReference type="ARBA" id="ARBA00048605"/>
    </source>
</evidence>
<accession>A0ABR2VHQ5</accession>
<evidence type="ECO:0000256" key="4">
    <source>
        <dbReference type="ARBA" id="ARBA00022729"/>
    </source>
</evidence>
<organism evidence="13 14">
    <name type="scientific">Seiridium unicorne</name>
    <dbReference type="NCBI Taxonomy" id="138068"/>
    <lineage>
        <taxon>Eukaryota</taxon>
        <taxon>Fungi</taxon>
        <taxon>Dikarya</taxon>
        <taxon>Ascomycota</taxon>
        <taxon>Pezizomycotina</taxon>
        <taxon>Sordariomycetes</taxon>
        <taxon>Xylariomycetidae</taxon>
        <taxon>Amphisphaeriales</taxon>
        <taxon>Sporocadaceae</taxon>
        <taxon>Seiridium</taxon>
    </lineage>
</organism>
<comment type="cofactor">
    <cofactor evidence="1">
        <name>Ca(2+)</name>
        <dbReference type="ChEBI" id="CHEBI:29108"/>
    </cofactor>
</comment>
<dbReference type="InterPro" id="IPR001382">
    <property type="entry name" value="Glyco_hydro_47"/>
</dbReference>
<keyword evidence="6" id="KW-1015">Disulfide bond</keyword>
<feature type="signal peptide" evidence="12">
    <location>
        <begin position="1"/>
        <end position="19"/>
    </location>
</feature>
<dbReference type="InterPro" id="IPR036026">
    <property type="entry name" value="Seven-hairpin_glycosidases"/>
</dbReference>
<dbReference type="PANTHER" id="PTHR11742">
    <property type="entry name" value="MANNOSYL-OLIGOSACCHARIDE ALPHA-1,2-MANNOSIDASE-RELATED"/>
    <property type="match status" value="1"/>
</dbReference>